<comment type="similarity">
    <text evidence="1 13 14">Belongs to the ATPase B chain family.</text>
</comment>
<evidence type="ECO:0000256" key="14">
    <source>
        <dbReference type="RuleBase" id="RU003848"/>
    </source>
</evidence>
<evidence type="ECO:0000256" key="5">
    <source>
        <dbReference type="ARBA" id="ARBA00022781"/>
    </source>
</evidence>
<evidence type="ECO:0000256" key="12">
    <source>
        <dbReference type="ARBA" id="ARBA00037847"/>
    </source>
</evidence>
<keyword evidence="2 13" id="KW-0813">Transport</keyword>
<protein>
    <recommendedName>
        <fullName evidence="13">ATP synthase subunit b</fullName>
    </recommendedName>
    <alternativeName>
        <fullName evidence="13">ATP synthase F(0) sector subunit b</fullName>
    </alternativeName>
    <alternativeName>
        <fullName evidence="13">ATPase subunit I</fullName>
    </alternativeName>
    <alternativeName>
        <fullName evidence="13">F-type ATPase subunit b</fullName>
        <shortName evidence="13">F-ATPase subunit b</shortName>
    </alternativeName>
</protein>
<keyword evidence="8 13" id="KW-0472">Membrane</keyword>
<sequence length="201" mass="20889">MEEDAQHGAATDPAVAAVDPAGDDAHGTLTHAEAEASAGMPQLNPEYFDNLIFWLVIALVAIWAIVTRVAMPRLSGTLEARRGAIEGDLAAAERLRAEAAEAQAAHDKALADARAEASRIAAETRAQIQAELDAALAEADRRIEAKSAESARALAEIEREAAANIEAVARDVARAVVAALGGRVDEGAIDQAVARRMGGIA</sequence>
<evidence type="ECO:0000256" key="6">
    <source>
        <dbReference type="ARBA" id="ARBA00022989"/>
    </source>
</evidence>
<evidence type="ECO:0000313" key="17">
    <source>
        <dbReference type="EMBL" id="EPX84906.1"/>
    </source>
</evidence>
<evidence type="ECO:0000256" key="2">
    <source>
        <dbReference type="ARBA" id="ARBA00022448"/>
    </source>
</evidence>
<dbReference type="CDD" id="cd06503">
    <property type="entry name" value="ATP-synt_Fo_b"/>
    <property type="match status" value="1"/>
</dbReference>
<dbReference type="GO" id="GO:0012505">
    <property type="term" value="C:endomembrane system"/>
    <property type="evidence" value="ECO:0007669"/>
    <property type="project" value="UniProtKB-SubCell"/>
</dbReference>
<keyword evidence="13" id="KW-1003">Cell membrane</keyword>
<dbReference type="AlphaFoldDB" id="S9QU36"/>
<comment type="function">
    <text evidence="11">Component of the F(0) channel, it forms part of the peripheral stalk, linking F(1) to F(0). The b'-subunit is a diverged and duplicated form of b found in plants and photosynthetic bacteria.</text>
</comment>
<evidence type="ECO:0000256" key="13">
    <source>
        <dbReference type="HAMAP-Rule" id="MF_01398"/>
    </source>
</evidence>
<dbReference type="HOGENOM" id="CLU_079215_1_0_5"/>
<keyword evidence="18" id="KW-1185">Reference proteome</keyword>
<dbReference type="GO" id="GO:0046961">
    <property type="term" value="F:proton-transporting ATPase activity, rotational mechanism"/>
    <property type="evidence" value="ECO:0007669"/>
    <property type="project" value="TreeGrafter"/>
</dbReference>
<evidence type="ECO:0000256" key="15">
    <source>
        <dbReference type="SAM" id="Coils"/>
    </source>
</evidence>
<evidence type="ECO:0000256" key="3">
    <source>
        <dbReference type="ARBA" id="ARBA00022547"/>
    </source>
</evidence>
<dbReference type="OrthoDB" id="9805716at2"/>
<evidence type="ECO:0000256" key="1">
    <source>
        <dbReference type="ARBA" id="ARBA00005513"/>
    </source>
</evidence>
<keyword evidence="15" id="KW-0175">Coiled coil</keyword>
<comment type="function">
    <text evidence="10 13">F(1)F(0) ATP synthase produces ATP from ADP in the presence of a proton or sodium gradient. F-type ATPases consist of two structural domains, F(1) containing the extramembraneous catalytic core and F(0) containing the membrane proton channel, linked together by a central stalk and a peripheral stalk. During catalysis, ATP synthesis in the catalytic domain of F(1) is coupled via a rotary mechanism of the central stalk subunits to proton translocation.</text>
</comment>
<dbReference type="PANTHER" id="PTHR33445">
    <property type="entry name" value="ATP SYNTHASE SUBUNIT B', CHLOROPLASTIC"/>
    <property type="match status" value="1"/>
</dbReference>
<keyword evidence="3 13" id="KW-0138">CF(0)</keyword>
<dbReference type="GO" id="GO:0046933">
    <property type="term" value="F:proton-transporting ATP synthase activity, rotational mechanism"/>
    <property type="evidence" value="ECO:0007669"/>
    <property type="project" value="UniProtKB-UniRule"/>
</dbReference>
<dbReference type="GO" id="GO:0016787">
    <property type="term" value="F:hydrolase activity"/>
    <property type="evidence" value="ECO:0007669"/>
    <property type="project" value="UniProtKB-KW"/>
</dbReference>
<evidence type="ECO:0000256" key="4">
    <source>
        <dbReference type="ARBA" id="ARBA00022692"/>
    </source>
</evidence>
<evidence type="ECO:0000256" key="7">
    <source>
        <dbReference type="ARBA" id="ARBA00023065"/>
    </source>
</evidence>
<evidence type="ECO:0000313" key="18">
    <source>
        <dbReference type="Proteomes" id="UP000015346"/>
    </source>
</evidence>
<comment type="caution">
    <text evidence="17">The sequence shown here is derived from an EMBL/GenBank/DDBJ whole genome shotgun (WGS) entry which is preliminary data.</text>
</comment>
<dbReference type="Proteomes" id="UP000015346">
    <property type="component" value="Unassembled WGS sequence"/>
</dbReference>
<keyword evidence="6 13" id="KW-1133">Transmembrane helix</keyword>
<evidence type="ECO:0000256" key="8">
    <source>
        <dbReference type="ARBA" id="ARBA00023136"/>
    </source>
</evidence>
<evidence type="ECO:0000256" key="11">
    <source>
        <dbReference type="ARBA" id="ARBA00025614"/>
    </source>
</evidence>
<dbReference type="InterPro" id="IPR002146">
    <property type="entry name" value="ATP_synth_b/b'su_bac/chlpt"/>
</dbReference>
<keyword evidence="9 13" id="KW-0066">ATP synthesis</keyword>
<dbReference type="PANTHER" id="PTHR33445:SF1">
    <property type="entry name" value="ATP SYNTHASE SUBUNIT B"/>
    <property type="match status" value="1"/>
</dbReference>
<evidence type="ECO:0000256" key="9">
    <source>
        <dbReference type="ARBA" id="ARBA00023310"/>
    </source>
</evidence>
<dbReference type="Pfam" id="PF00430">
    <property type="entry name" value="ATP-synt_B"/>
    <property type="match status" value="1"/>
</dbReference>
<dbReference type="STRING" id="1123069.ruthe_01903"/>
<feature type="compositionally biased region" description="Low complexity" evidence="16">
    <location>
        <begin position="8"/>
        <end position="20"/>
    </location>
</feature>
<dbReference type="GO" id="GO:0005886">
    <property type="term" value="C:plasma membrane"/>
    <property type="evidence" value="ECO:0007669"/>
    <property type="project" value="UniProtKB-SubCell"/>
</dbReference>
<keyword evidence="7 13" id="KW-0406">Ion transport</keyword>
<gene>
    <name evidence="13" type="primary">atpF</name>
    <name evidence="17" type="ORF">ruthe_01903</name>
</gene>
<dbReference type="NCBIfam" id="NF009988">
    <property type="entry name" value="PRK13454.1"/>
    <property type="match status" value="1"/>
</dbReference>
<name>S9QU36_9RHOB</name>
<feature type="region of interest" description="Disordered" evidence="16">
    <location>
        <begin position="1"/>
        <end position="27"/>
    </location>
</feature>
<evidence type="ECO:0000256" key="16">
    <source>
        <dbReference type="SAM" id="MobiDB-lite"/>
    </source>
</evidence>
<keyword evidence="5 13" id="KW-0375">Hydrogen ion transport</keyword>
<feature type="coiled-coil region" evidence="15">
    <location>
        <begin position="85"/>
        <end position="156"/>
    </location>
</feature>
<feature type="transmembrane region" description="Helical" evidence="13">
    <location>
        <begin position="51"/>
        <end position="71"/>
    </location>
</feature>
<reference evidence="17 18" key="1">
    <citation type="journal article" date="2013" name="Stand. Genomic Sci.">
        <title>Genome sequence of the reddish-pigmented Rubellimicrobium thermophilum type strain (DSM 16684(T)), a member of the Roseobacter clade.</title>
        <authorList>
            <person name="Fiebig A."/>
            <person name="Riedel T."/>
            <person name="Gronow S."/>
            <person name="Petersen J."/>
            <person name="Klenk H.P."/>
            <person name="Goker M."/>
        </authorList>
    </citation>
    <scope>NUCLEOTIDE SEQUENCE [LARGE SCALE GENOMIC DNA]</scope>
    <source>
        <strain evidence="17 18">DSM 16684</strain>
    </source>
</reference>
<accession>S9QU36</accession>
<comment type="subcellular location">
    <subcellularLocation>
        <location evidence="13">Cell membrane</location>
        <topology evidence="13">Single-pass membrane protein</topology>
    </subcellularLocation>
    <subcellularLocation>
        <location evidence="12">Endomembrane system</location>
        <topology evidence="12">Single-pass membrane protein</topology>
    </subcellularLocation>
</comment>
<keyword evidence="17" id="KW-0378">Hydrolase</keyword>
<dbReference type="EMBL" id="AOLV01000019">
    <property type="protein sequence ID" value="EPX84906.1"/>
    <property type="molecule type" value="Genomic_DNA"/>
</dbReference>
<evidence type="ECO:0000256" key="10">
    <source>
        <dbReference type="ARBA" id="ARBA00025198"/>
    </source>
</evidence>
<comment type="subunit">
    <text evidence="13">F-type ATPases have 2 components, F(1) - the catalytic core - and F(0) - the membrane proton channel. F(1) has five subunits: alpha(3), beta(3), gamma(1), delta(1), epsilon(1). F(0) has three main subunits: a(1), b(2) and c(10-14). The alpha and beta chains form an alternating ring which encloses part of the gamma chain. F(1) is attached to F(0) by a central stalk formed by the gamma and epsilon chains, while a peripheral stalk is formed by the delta and b chains.</text>
</comment>
<dbReference type="HAMAP" id="MF_01398">
    <property type="entry name" value="ATP_synth_b_bprime"/>
    <property type="match status" value="1"/>
</dbReference>
<proteinExistence type="inferred from homology"/>
<dbReference type="InterPro" id="IPR050059">
    <property type="entry name" value="ATP_synthase_B_chain"/>
</dbReference>
<keyword evidence="4 13" id="KW-0812">Transmembrane</keyword>
<organism evidence="17 18">
    <name type="scientific">Rubellimicrobium thermophilum DSM 16684</name>
    <dbReference type="NCBI Taxonomy" id="1123069"/>
    <lineage>
        <taxon>Bacteria</taxon>
        <taxon>Pseudomonadati</taxon>
        <taxon>Pseudomonadota</taxon>
        <taxon>Alphaproteobacteria</taxon>
        <taxon>Rhodobacterales</taxon>
        <taxon>Roseobacteraceae</taxon>
        <taxon>Rubellimicrobium</taxon>
    </lineage>
</organism>
<dbReference type="RefSeq" id="WP_021097990.1">
    <property type="nucleotide sequence ID" value="NZ_KE557321.1"/>
</dbReference>
<dbReference type="GO" id="GO:0045259">
    <property type="term" value="C:proton-transporting ATP synthase complex"/>
    <property type="evidence" value="ECO:0007669"/>
    <property type="project" value="UniProtKB-KW"/>
</dbReference>